<evidence type="ECO:0000313" key="3">
    <source>
        <dbReference type="EMBL" id="SFG19336.1"/>
    </source>
</evidence>
<sequence>MKISLLSMLLVLVAFGCKNNPGSAETSKVQEEQNTKKINNEVQKYVDSTWNFALEYPSNFEVLEDELPANSPVVNVYSKKVDISKPLAIHEEPEIAYIALLPKGFGVDGPSGKQKSFNNWESVLDFSFNFNKNDSRVYLLENGEAWAYYLKFYQSPEKWDEYGGIFVHYQIENFNTTCISTGGESKPMQECDPMGEDEVRFSGEINEKSKMQLDKIMSSLYFFRKNAEERKELSDLIKVEKPAVNTLINSPIQISGEARGTWFFEAEAPVRLVDKNYITLAETSIKAKGEWMTNDFVPFSTELSFGNFPEDKKGYLIFEKSNASGKPELDRKFTLPVRFPSE</sequence>
<gene>
    <name evidence="3" type="ORF">SAMN04488033_1366</name>
</gene>
<dbReference type="InterPro" id="IPR018911">
    <property type="entry name" value="Gmad2_Ig-like_dom"/>
</dbReference>
<keyword evidence="1" id="KW-0732">Signal</keyword>
<dbReference type="Pfam" id="PF10648">
    <property type="entry name" value="Gmad2"/>
    <property type="match status" value="1"/>
</dbReference>
<evidence type="ECO:0000256" key="1">
    <source>
        <dbReference type="SAM" id="SignalP"/>
    </source>
</evidence>
<dbReference type="Proteomes" id="UP000199116">
    <property type="component" value="Unassembled WGS sequence"/>
</dbReference>
<keyword evidence="4" id="KW-1185">Reference proteome</keyword>
<evidence type="ECO:0000259" key="2">
    <source>
        <dbReference type="Pfam" id="PF10648"/>
    </source>
</evidence>
<evidence type="ECO:0000313" key="4">
    <source>
        <dbReference type="Proteomes" id="UP000199116"/>
    </source>
</evidence>
<feature type="chain" id="PRO_5011538127" evidence="1">
    <location>
        <begin position="25"/>
        <end position="342"/>
    </location>
</feature>
<feature type="signal peptide" evidence="1">
    <location>
        <begin position="1"/>
        <end position="24"/>
    </location>
</feature>
<dbReference type="PROSITE" id="PS51257">
    <property type="entry name" value="PROKAR_LIPOPROTEIN"/>
    <property type="match status" value="1"/>
</dbReference>
<name>A0A1I2Q0I1_9FLAO</name>
<accession>A0A1I2Q0I1</accession>
<reference evidence="4" key="1">
    <citation type="submission" date="2016-10" db="EMBL/GenBank/DDBJ databases">
        <authorList>
            <person name="Varghese N."/>
            <person name="Submissions S."/>
        </authorList>
    </citation>
    <scope>NUCLEOTIDE SEQUENCE [LARGE SCALE GENOMIC DNA]</scope>
    <source>
        <strain evidence="4">DSM 23515</strain>
    </source>
</reference>
<organism evidence="3 4">
    <name type="scientific">Salegentibacter agarivorans</name>
    <dbReference type="NCBI Taxonomy" id="345907"/>
    <lineage>
        <taxon>Bacteria</taxon>
        <taxon>Pseudomonadati</taxon>
        <taxon>Bacteroidota</taxon>
        <taxon>Flavobacteriia</taxon>
        <taxon>Flavobacteriales</taxon>
        <taxon>Flavobacteriaceae</taxon>
        <taxon>Salegentibacter</taxon>
    </lineage>
</organism>
<proteinExistence type="predicted"/>
<feature type="domain" description="Bacterial spore germination immunoglobulin-like" evidence="2">
    <location>
        <begin position="237"/>
        <end position="324"/>
    </location>
</feature>
<dbReference type="AlphaFoldDB" id="A0A1I2Q0I1"/>
<dbReference type="RefSeq" id="WP_093306409.1">
    <property type="nucleotide sequence ID" value="NZ_FOOH01000036.1"/>
</dbReference>
<dbReference type="EMBL" id="FOOH01000036">
    <property type="protein sequence ID" value="SFG19336.1"/>
    <property type="molecule type" value="Genomic_DNA"/>
</dbReference>
<protein>
    <submittedName>
        <fullName evidence="3">Immunoglobulin-like domain of spore germination</fullName>
    </submittedName>
</protein>